<keyword evidence="8" id="KW-1185">Reference proteome</keyword>
<name>A0ABV8CC86_9GAMM</name>
<dbReference type="SUPFAM" id="SSF53850">
    <property type="entry name" value="Periplasmic binding protein-like II"/>
    <property type="match status" value="1"/>
</dbReference>
<accession>A0ABV8CC86</accession>
<dbReference type="Gene3D" id="3.40.190.10">
    <property type="entry name" value="Periplasmic binding protein-like II"/>
    <property type="match status" value="2"/>
</dbReference>
<comment type="similarity">
    <text evidence="2">Belongs to the bacterial solute-binding protein 1 family.</text>
</comment>
<protein>
    <recommendedName>
        <fullName evidence="4">sn-glycerol-3-phosphate-binding periplasmic protein UgpB</fullName>
    </recommendedName>
</protein>
<gene>
    <name evidence="7" type="ORF">ACFORL_01810</name>
</gene>
<evidence type="ECO:0000256" key="5">
    <source>
        <dbReference type="ARBA" id="ARBA00022448"/>
    </source>
</evidence>
<dbReference type="PANTHER" id="PTHR43649">
    <property type="entry name" value="ARABINOSE-BINDING PROTEIN-RELATED"/>
    <property type="match status" value="1"/>
</dbReference>
<dbReference type="RefSeq" id="WP_382340519.1">
    <property type="nucleotide sequence ID" value="NZ_JBHSAB010000001.1"/>
</dbReference>
<comment type="caution">
    <text evidence="7">The sequence shown here is derived from an EMBL/GenBank/DDBJ whole genome shotgun (WGS) entry which is preliminary data.</text>
</comment>
<dbReference type="InterPro" id="IPR050490">
    <property type="entry name" value="Bact_solute-bd_prot1"/>
</dbReference>
<evidence type="ECO:0000256" key="4">
    <source>
        <dbReference type="ARBA" id="ARBA00017470"/>
    </source>
</evidence>
<comment type="subcellular location">
    <subcellularLocation>
        <location evidence="1">Periplasm</location>
    </subcellularLocation>
</comment>
<proteinExistence type="inferred from homology"/>
<keyword evidence="5" id="KW-0813">Transport</keyword>
<evidence type="ECO:0000313" key="7">
    <source>
        <dbReference type="EMBL" id="MFC3907817.1"/>
    </source>
</evidence>
<evidence type="ECO:0000256" key="3">
    <source>
        <dbReference type="ARBA" id="ARBA00011557"/>
    </source>
</evidence>
<evidence type="ECO:0000256" key="1">
    <source>
        <dbReference type="ARBA" id="ARBA00004418"/>
    </source>
</evidence>
<keyword evidence="6" id="KW-0732">Signal</keyword>
<sequence>MKRFFLLLVLQCISALLWAKPVEIVMWHSLAGHLGDEINQLARQFNHEHAAYQIKLVYKGEYTDSITSFAAAFHAGKPPAIVQVYEVGTASMLSPAGIVKPVDDLMREQKLPLPEHDFLPALRSFYSKNDKLQALPFNTSIPVMYYNKAAFARAGIDHFPSNWNEMERAAAKLMKAGYSCAYTSAYPGWIQIESYSALNGLPVVTNQGKVAYNNQAVINHLQRLKAWQKKHYFQYGGRASDATVLFTSGHCPVFSQSSGAYKSLDGLVKFPLGVAAIPIDNTVTSTRSNNVIGGAALWVVAGQSEDVYRGTALFFQFIAHPDTQQHWHHQTGYLPLGTTGDYSRLQGEATLQLAQVDLTKEESNAISYAAVPQNQVRLINDEALEAVFAGIKSPAEAINQAAERANFAITRFYSNTSNIKPK</sequence>
<dbReference type="InterPro" id="IPR006059">
    <property type="entry name" value="SBP"/>
</dbReference>
<dbReference type="EMBL" id="JBHSAB010000001">
    <property type="protein sequence ID" value="MFC3907817.1"/>
    <property type="molecule type" value="Genomic_DNA"/>
</dbReference>
<reference evidence="8" key="1">
    <citation type="journal article" date="2019" name="Int. J. Syst. Evol. Microbiol.">
        <title>The Global Catalogue of Microorganisms (GCM) 10K type strain sequencing project: providing services to taxonomists for standard genome sequencing and annotation.</title>
        <authorList>
            <consortium name="The Broad Institute Genomics Platform"/>
            <consortium name="The Broad Institute Genome Sequencing Center for Infectious Disease"/>
            <person name="Wu L."/>
            <person name="Ma J."/>
        </authorList>
    </citation>
    <scope>NUCLEOTIDE SEQUENCE [LARGE SCALE GENOMIC DNA]</scope>
    <source>
        <strain evidence="8">CCUG 59858</strain>
    </source>
</reference>
<organism evidence="7 8">
    <name type="scientific">Legionella dresdenensis</name>
    <dbReference type="NCBI Taxonomy" id="450200"/>
    <lineage>
        <taxon>Bacteria</taxon>
        <taxon>Pseudomonadati</taxon>
        <taxon>Pseudomonadota</taxon>
        <taxon>Gammaproteobacteria</taxon>
        <taxon>Legionellales</taxon>
        <taxon>Legionellaceae</taxon>
        <taxon>Legionella</taxon>
    </lineage>
</organism>
<comment type="subunit">
    <text evidence="3">The complex is composed of two ATP-binding proteins (UgpC), two transmembrane proteins (UgpA and UgpE) and a solute-binding protein (UgpB).</text>
</comment>
<evidence type="ECO:0000313" key="8">
    <source>
        <dbReference type="Proteomes" id="UP001595758"/>
    </source>
</evidence>
<evidence type="ECO:0000256" key="6">
    <source>
        <dbReference type="ARBA" id="ARBA00022729"/>
    </source>
</evidence>
<dbReference type="PANTHER" id="PTHR43649:SF31">
    <property type="entry name" value="SN-GLYCEROL-3-PHOSPHATE-BINDING PERIPLASMIC PROTEIN UGPB"/>
    <property type="match status" value="1"/>
</dbReference>
<evidence type="ECO:0000256" key="2">
    <source>
        <dbReference type="ARBA" id="ARBA00008520"/>
    </source>
</evidence>
<dbReference type="Proteomes" id="UP001595758">
    <property type="component" value="Unassembled WGS sequence"/>
</dbReference>
<dbReference type="Pfam" id="PF13416">
    <property type="entry name" value="SBP_bac_8"/>
    <property type="match status" value="1"/>
</dbReference>